<evidence type="ECO:0000313" key="1">
    <source>
        <dbReference type="EMBL" id="SMX87059.1"/>
    </source>
</evidence>
<gene>
    <name evidence="1" type="ORF">BAUR9175_02451</name>
</gene>
<comment type="caution">
    <text evidence="1">The sequence shown here is derived from an EMBL/GenBank/DDBJ whole genome shotgun (WGS) entry which is preliminary data.</text>
</comment>
<dbReference type="Proteomes" id="UP000234525">
    <property type="component" value="Unassembled WGS sequence"/>
</dbReference>
<reference evidence="1" key="1">
    <citation type="submission" date="2017-03" db="EMBL/GenBank/DDBJ databases">
        <authorList>
            <person name="Monnet C."/>
        </authorList>
    </citation>
    <scope>NUCLEOTIDE SEQUENCE [LARGE SCALE GENOMIC DNA]</scope>
    <source>
        <strain evidence="1">ATCC 9175</strain>
    </source>
</reference>
<name>A0A2H1JHX0_BREAU</name>
<proteinExistence type="predicted"/>
<dbReference type="EMBL" id="FXZB01000016">
    <property type="protein sequence ID" value="SMX87059.1"/>
    <property type="molecule type" value="Genomic_DNA"/>
</dbReference>
<sequence>MLADCLDFGVRLFFGDLAPQLYLALPGVVLLADRADQWITGTHSIFQRG</sequence>
<organism evidence="1 2">
    <name type="scientific">Brevibacterium aurantiacum</name>
    <dbReference type="NCBI Taxonomy" id="273384"/>
    <lineage>
        <taxon>Bacteria</taxon>
        <taxon>Bacillati</taxon>
        <taxon>Actinomycetota</taxon>
        <taxon>Actinomycetes</taxon>
        <taxon>Micrococcales</taxon>
        <taxon>Brevibacteriaceae</taxon>
        <taxon>Brevibacterium</taxon>
    </lineage>
</organism>
<accession>A0A2H1JHX0</accession>
<dbReference type="AlphaFoldDB" id="A0A2H1JHX0"/>
<keyword evidence="2" id="KW-1185">Reference proteome</keyword>
<protein>
    <submittedName>
        <fullName evidence="1">Uncharacterized protein</fullName>
    </submittedName>
</protein>
<evidence type="ECO:0000313" key="2">
    <source>
        <dbReference type="Proteomes" id="UP000234525"/>
    </source>
</evidence>